<name>A0A9Q4L499_9EURY</name>
<dbReference type="InterPro" id="IPR021516">
    <property type="entry name" value="DUF3179"/>
</dbReference>
<dbReference type="EMBL" id="JAMQOT010000005">
    <property type="protein sequence ID" value="MDF9747049.1"/>
    <property type="molecule type" value="Genomic_DNA"/>
</dbReference>
<proteinExistence type="predicted"/>
<dbReference type="AlphaFoldDB" id="A0A9Q4L499"/>
<dbReference type="Pfam" id="PF11376">
    <property type="entry name" value="DUF3179"/>
    <property type="match status" value="1"/>
</dbReference>
<comment type="caution">
    <text evidence="1">The sequence shown here is derived from an EMBL/GenBank/DDBJ whole genome shotgun (WGS) entry which is preliminary data.</text>
</comment>
<accession>A0A9Q4L499</accession>
<reference evidence="1" key="1">
    <citation type="submission" date="2022-06" db="EMBL/GenBank/DDBJ databases">
        <title>Natrinema sp. a new haloarchaeum isolate from saline soil.</title>
        <authorList>
            <person name="Strakova D."/>
            <person name="Galisteo C."/>
            <person name="Sanchez-Porro C."/>
            <person name="Ventosa A."/>
        </authorList>
    </citation>
    <scope>NUCLEOTIDE SEQUENCE</scope>
    <source>
        <strain evidence="1">S1CR25-10</strain>
    </source>
</reference>
<keyword evidence="2" id="KW-1185">Reference proteome</keyword>
<dbReference type="RefSeq" id="WP_277522834.1">
    <property type="nucleotide sequence ID" value="NZ_JAMQOT010000005.1"/>
</dbReference>
<protein>
    <submittedName>
        <fullName evidence="1">DUF3179 domain-containing protein</fullName>
    </submittedName>
</protein>
<evidence type="ECO:0000313" key="2">
    <source>
        <dbReference type="Proteomes" id="UP001154061"/>
    </source>
</evidence>
<dbReference type="Proteomes" id="UP001154061">
    <property type="component" value="Unassembled WGS sequence"/>
</dbReference>
<gene>
    <name evidence="1" type="ORF">NDI89_15780</name>
</gene>
<sequence>MNVIDVLPRDAIPSIDEPSFGSEYGGDPDDDVLVVDGDPPRAYPIRILNYHEIVNDEIDGRPIAVTWCPICGSAIVYDRIVDDRRLSFGVSGKLADDDLVLYDRETESEWKQSTGECIAGELAGERLTMRPGPMTTYEAFREDYPDGVVLQPEAGSDAAVQNYDSSGYDDYARGDGFGLSAMRGVGPDREWSRDDLEPKTVVLGIERDGEALGFPVPIVESAGGALEATVGDTDILVVSTDAGIHAFEEPGFSLRLDEGGRLVGDGTAWSVATGASGDGRRLRRVPAKRLYAFGWQDDHGPDAFYQLSA</sequence>
<evidence type="ECO:0000313" key="1">
    <source>
        <dbReference type="EMBL" id="MDF9747049.1"/>
    </source>
</evidence>
<organism evidence="1 2">
    <name type="scientific">Natrinema salsiterrestre</name>
    <dbReference type="NCBI Taxonomy" id="2950540"/>
    <lineage>
        <taxon>Archaea</taxon>
        <taxon>Methanobacteriati</taxon>
        <taxon>Methanobacteriota</taxon>
        <taxon>Stenosarchaea group</taxon>
        <taxon>Halobacteria</taxon>
        <taxon>Halobacteriales</taxon>
        <taxon>Natrialbaceae</taxon>
        <taxon>Natrinema</taxon>
    </lineage>
</organism>